<dbReference type="SUPFAM" id="SSF53335">
    <property type="entry name" value="S-adenosyl-L-methionine-dependent methyltransferases"/>
    <property type="match status" value="1"/>
</dbReference>
<keyword evidence="3" id="KW-0808">Transferase</keyword>
<dbReference type="GO" id="GO:0009007">
    <property type="term" value="F:site-specific DNA-methyltransferase (adenine-specific) activity"/>
    <property type="evidence" value="ECO:0007669"/>
    <property type="project" value="UniProtKB-EC"/>
</dbReference>
<reference evidence="7" key="2">
    <citation type="journal article" date="2019" name="Mol. Phylogenet. Evol.">
        <title>Reassessment of the classification of bryopsidales (chlorophyta) based on chloroplast phylogenomic analyses.</title>
        <authorList>
            <person name="Cremen M.C."/>
            <person name="Leliaert F."/>
            <person name="West J."/>
            <person name="Lam D.W."/>
            <person name="Shimada S."/>
            <person name="Lopez-Bautista J.M."/>
            <person name="Verbruggen H."/>
        </authorList>
    </citation>
    <scope>NUCLEOTIDE SEQUENCE</scope>
</reference>
<gene>
    <name evidence="7" type="primary">orf357</name>
</gene>
<dbReference type="GO" id="GO:0043565">
    <property type="term" value="F:sequence-specific DNA binding"/>
    <property type="evidence" value="ECO:0007669"/>
    <property type="project" value="TreeGrafter"/>
</dbReference>
<evidence type="ECO:0000256" key="4">
    <source>
        <dbReference type="ARBA" id="ARBA00022691"/>
    </source>
</evidence>
<keyword evidence="6" id="KW-0175">Coiled coil</keyword>
<dbReference type="Gene3D" id="3.40.50.150">
    <property type="entry name" value="Vaccinia Virus protein VP39"/>
    <property type="match status" value="2"/>
</dbReference>
<feature type="coiled-coil region" evidence="6">
    <location>
        <begin position="115"/>
        <end position="174"/>
    </location>
</feature>
<evidence type="ECO:0000256" key="2">
    <source>
        <dbReference type="ARBA" id="ARBA00022603"/>
    </source>
</evidence>
<evidence type="ECO:0000256" key="1">
    <source>
        <dbReference type="ARBA" id="ARBA00011900"/>
    </source>
</evidence>
<dbReference type="InterPro" id="IPR002052">
    <property type="entry name" value="DNA_methylase_N6_adenine_CS"/>
</dbReference>
<dbReference type="GO" id="GO:0006298">
    <property type="term" value="P:mismatch repair"/>
    <property type="evidence" value="ECO:0007669"/>
    <property type="project" value="TreeGrafter"/>
</dbReference>
<proteinExistence type="predicted"/>
<comment type="catalytic activity">
    <reaction evidence="5">
        <text>a 2'-deoxyadenosine in DNA + S-adenosyl-L-methionine = an N(6)-methyl-2'-deoxyadenosine in DNA + S-adenosyl-L-homocysteine + H(+)</text>
        <dbReference type="Rhea" id="RHEA:15197"/>
        <dbReference type="Rhea" id="RHEA-COMP:12418"/>
        <dbReference type="Rhea" id="RHEA-COMP:12419"/>
        <dbReference type="ChEBI" id="CHEBI:15378"/>
        <dbReference type="ChEBI" id="CHEBI:57856"/>
        <dbReference type="ChEBI" id="CHEBI:59789"/>
        <dbReference type="ChEBI" id="CHEBI:90615"/>
        <dbReference type="ChEBI" id="CHEBI:90616"/>
        <dbReference type="EC" id="2.1.1.72"/>
    </reaction>
</comment>
<evidence type="ECO:0000256" key="5">
    <source>
        <dbReference type="ARBA" id="ARBA00047942"/>
    </source>
</evidence>
<dbReference type="GO" id="GO:0032259">
    <property type="term" value="P:methylation"/>
    <property type="evidence" value="ECO:0007669"/>
    <property type="project" value="UniProtKB-KW"/>
</dbReference>
<dbReference type="GO" id="GO:1904047">
    <property type="term" value="F:S-adenosyl-L-methionine binding"/>
    <property type="evidence" value="ECO:0007669"/>
    <property type="project" value="TreeGrafter"/>
</dbReference>
<evidence type="ECO:0000256" key="6">
    <source>
        <dbReference type="SAM" id="Coils"/>
    </source>
</evidence>
<dbReference type="GO" id="GO:0009307">
    <property type="term" value="P:DNA restriction-modification system"/>
    <property type="evidence" value="ECO:0007669"/>
    <property type="project" value="InterPro"/>
</dbReference>
<dbReference type="InterPro" id="IPR029063">
    <property type="entry name" value="SAM-dependent_MTases_sf"/>
</dbReference>
<evidence type="ECO:0000313" key="7">
    <source>
        <dbReference type="EMBL" id="AYC64311.1"/>
    </source>
</evidence>
<dbReference type="Pfam" id="PF02086">
    <property type="entry name" value="MethyltransfD12"/>
    <property type="match status" value="2"/>
</dbReference>
<name>A0A386AY02_9CHLO</name>
<protein>
    <recommendedName>
        <fullName evidence="1">site-specific DNA-methyltransferase (adenine-specific)</fullName>
        <ecNumber evidence="1">2.1.1.72</ecNumber>
    </recommendedName>
</protein>
<geneLocation type="chloroplast" evidence="7"/>
<sequence>MSKKKKNMKINGYETLNFVKWAGGKGHLINQIEQYLPPKFDRYFEPFIGGGALFFYIMQKYKPQFAFISDINPNLIITYEVIRDEVEVLIKQLHIHKENHKKDFEKFGNKKTIKINELNKKAKKIKRYLEEYDEKHLNAEPQRSADAHKAQIELNQIFDKLKEIKKKKRKEDKQRYYYIQREIYNKNKTLSKVEIASYFIYLNKAGFNGMYRENRQGHLNIPKGDLKEINIDEKKLRKASKILNQNVQISCASYNEIDALTKQNDFIYFDPPYAPLKKNSFTTYHKNPFLEEEQKQLALFCKKLNIRNVKFMLSNHNTDLIHQLFSPFNIKFVSAKRIINSDAKGRGDVDEVLVINY</sequence>
<keyword evidence="4" id="KW-0949">S-adenosyl-L-methionine</keyword>
<organism evidence="7">
    <name type="scientific">Pseudochlorodesmis sp. HV01306a</name>
    <dbReference type="NCBI Taxonomy" id="2358488"/>
    <lineage>
        <taxon>Eukaryota</taxon>
        <taxon>Viridiplantae</taxon>
        <taxon>Chlorophyta</taxon>
        <taxon>core chlorophytes</taxon>
        <taxon>Ulvophyceae</taxon>
        <taxon>TCBD clade</taxon>
        <taxon>Bryopsidales</taxon>
        <taxon>Bryopsidineae</taxon>
        <taxon>Bryopsidaceae</taxon>
        <taxon>Pseudochlorodesmis</taxon>
    </lineage>
</organism>
<keyword evidence="2" id="KW-0489">Methyltransferase</keyword>
<evidence type="ECO:0000256" key="3">
    <source>
        <dbReference type="ARBA" id="ARBA00022679"/>
    </source>
</evidence>
<dbReference type="PROSITE" id="PS00092">
    <property type="entry name" value="N6_MTASE"/>
    <property type="match status" value="1"/>
</dbReference>
<reference evidence="7" key="1">
    <citation type="submission" date="2018-07" db="EMBL/GenBank/DDBJ databases">
        <authorList>
            <person name="Quirk P.G."/>
            <person name="Krulwich T.A."/>
        </authorList>
    </citation>
    <scope>NUCLEOTIDE SEQUENCE</scope>
</reference>
<accession>A0A386AY02</accession>
<dbReference type="EMBL" id="MH591094">
    <property type="protein sequence ID" value="AYC64311.1"/>
    <property type="molecule type" value="Genomic_DNA"/>
</dbReference>
<dbReference type="NCBIfam" id="TIGR00571">
    <property type="entry name" value="dam"/>
    <property type="match status" value="1"/>
</dbReference>
<dbReference type="AlphaFoldDB" id="A0A386AY02"/>
<dbReference type="PANTHER" id="PTHR30481:SF3">
    <property type="entry name" value="DNA ADENINE METHYLASE"/>
    <property type="match status" value="1"/>
</dbReference>
<dbReference type="PRINTS" id="PR00505">
    <property type="entry name" value="D12N6MTFRASE"/>
</dbReference>
<keyword evidence="7" id="KW-0934">Plastid</keyword>
<keyword evidence="7" id="KW-0150">Chloroplast</keyword>
<dbReference type="EC" id="2.1.1.72" evidence="1"/>
<dbReference type="InterPro" id="IPR012327">
    <property type="entry name" value="MeTrfase_D12"/>
</dbReference>
<dbReference type="PANTHER" id="PTHR30481">
    <property type="entry name" value="DNA ADENINE METHYLASE"/>
    <property type="match status" value="1"/>
</dbReference>